<evidence type="ECO:0000256" key="5">
    <source>
        <dbReference type="RuleBase" id="RU003345"/>
    </source>
</evidence>
<dbReference type="Proteomes" id="UP000056453">
    <property type="component" value="Unassembled WGS sequence"/>
</dbReference>
<evidence type="ECO:0000313" key="7">
    <source>
        <dbReference type="EMBL" id="KVP97419.1"/>
    </source>
</evidence>
<organism evidence="7 8">
    <name type="scientific">Burkholderia ubonensis</name>
    <dbReference type="NCBI Taxonomy" id="101571"/>
    <lineage>
        <taxon>Bacteria</taxon>
        <taxon>Pseudomonadati</taxon>
        <taxon>Pseudomonadota</taxon>
        <taxon>Betaproteobacteria</taxon>
        <taxon>Burkholderiales</taxon>
        <taxon>Burkholderiaceae</taxon>
        <taxon>Burkholderia</taxon>
        <taxon>Burkholderia cepacia complex</taxon>
    </lineage>
</organism>
<comment type="caution">
    <text evidence="7">The sequence shown here is derived from an EMBL/GenBank/DDBJ whole genome shotgun (WGS) entry which is preliminary data.</text>
</comment>
<dbReference type="PROSITE" id="PS00070">
    <property type="entry name" value="ALDEHYDE_DEHYDR_CYS"/>
    <property type="match status" value="1"/>
</dbReference>
<dbReference type="Gene3D" id="3.40.309.10">
    <property type="entry name" value="Aldehyde Dehydrogenase, Chain A, domain 2"/>
    <property type="match status" value="1"/>
</dbReference>
<dbReference type="InterPro" id="IPR029510">
    <property type="entry name" value="Ald_DH_CS_GLU"/>
</dbReference>
<dbReference type="InterPro" id="IPR015590">
    <property type="entry name" value="Aldehyde_DH_dom"/>
</dbReference>
<dbReference type="PROSITE" id="PS00687">
    <property type="entry name" value="ALDEHYDE_DEHYDR_GLU"/>
    <property type="match status" value="1"/>
</dbReference>
<dbReference type="InterPro" id="IPR016160">
    <property type="entry name" value="Ald_DH_CS_CYS"/>
</dbReference>
<dbReference type="CDD" id="cd07093">
    <property type="entry name" value="ALDH_F8_HMSADH"/>
    <property type="match status" value="1"/>
</dbReference>
<dbReference type="PANTHER" id="PTHR43720">
    <property type="entry name" value="2-AMINOMUCONIC SEMIALDEHYDE DEHYDROGENASE"/>
    <property type="match status" value="1"/>
</dbReference>
<dbReference type="NCBIfam" id="TIGR02299">
    <property type="entry name" value="HpaE"/>
    <property type="match status" value="1"/>
</dbReference>
<dbReference type="PANTHER" id="PTHR43720:SF2">
    <property type="entry name" value="2-AMINOMUCONIC SEMIALDEHYDE DEHYDROGENASE"/>
    <property type="match status" value="1"/>
</dbReference>
<name>A0AAW3MWB7_9BURK</name>
<evidence type="ECO:0000256" key="1">
    <source>
        <dbReference type="ARBA" id="ARBA00009986"/>
    </source>
</evidence>
<dbReference type="Gene3D" id="3.40.605.10">
    <property type="entry name" value="Aldehyde Dehydrogenase, Chain A, domain 1"/>
    <property type="match status" value="1"/>
</dbReference>
<proteinExistence type="inferred from homology"/>
<evidence type="ECO:0000256" key="3">
    <source>
        <dbReference type="ARBA" id="ARBA00023027"/>
    </source>
</evidence>
<feature type="active site" evidence="4">
    <location>
        <position position="243"/>
    </location>
</feature>
<sequence length="487" mass="53114">MTIKHWIDGREVESRDTFTTLNPATGEVITDVASGGEAEVDAAVRAAKAAFPKWANTPAKERAKLMRRLGELIERNVPALAALETQDTGLPIAQTSKQLIPRASENFNFFAQVCVQMNGRTYPVDDQMLNYTLYQPVGVCALISPWNVPFMTATWKTAPCLALGNTAVLKMSELSPLTADQLGRLALEAGIPPGVLNVVQGYGATAGDALVRHPDVRAVSFTGGTVTGKKIIERAGLKKYSMELGGKSPVLVFDDADFDRALDASLFTIFSINGERCTAGSRIFVQRSIYDRFVQEFARRANRLVVGDPADPATQLGAMITRAHWEKVTGYIRIGEQEGARLVAGGAEKPANLPAHLRNGNFVRPTVFADVDNRMRIAQEEIFGPVACLIPFDDEDEGLRLANATRYGLASYIWTQDVGKVHRLARGIEAGMVFVNSQNVRDLRQPFGGVKESGTGREGGEYSFEVFAEIKNVCISMGSHHIPRWGV</sequence>
<evidence type="ECO:0000256" key="4">
    <source>
        <dbReference type="PROSITE-ProRule" id="PRU10007"/>
    </source>
</evidence>
<gene>
    <name evidence="7" type="ORF">WJ96_07840</name>
</gene>
<protein>
    <submittedName>
        <fullName evidence="7">2-hydroxymuconic semialdehyde dehydrogenase</fullName>
    </submittedName>
</protein>
<dbReference type="InterPro" id="IPR011985">
    <property type="entry name" value="DH_HpaE"/>
</dbReference>
<keyword evidence="2 5" id="KW-0560">Oxidoreductase</keyword>
<dbReference type="FunFam" id="3.40.605.10:FF:000001">
    <property type="entry name" value="Aldehyde dehydrogenase 1"/>
    <property type="match status" value="1"/>
</dbReference>
<dbReference type="GO" id="GO:1901023">
    <property type="term" value="P:4-hydroxyphenylacetate catabolic process"/>
    <property type="evidence" value="ECO:0007669"/>
    <property type="project" value="InterPro"/>
</dbReference>
<dbReference type="GO" id="GO:0018480">
    <property type="term" value="F:5-carboxymethyl-2-hydroxymuconic-semialdehyde dehydrogenase activity"/>
    <property type="evidence" value="ECO:0007669"/>
    <property type="project" value="InterPro"/>
</dbReference>
<evidence type="ECO:0000313" key="8">
    <source>
        <dbReference type="Proteomes" id="UP000056453"/>
    </source>
</evidence>
<keyword evidence="3" id="KW-0520">NAD</keyword>
<dbReference type="InterPro" id="IPR016163">
    <property type="entry name" value="Ald_DH_C"/>
</dbReference>
<accession>A0AAW3MWB7</accession>
<dbReference type="InterPro" id="IPR016161">
    <property type="entry name" value="Ald_DH/histidinol_DH"/>
</dbReference>
<comment type="similarity">
    <text evidence="1 5">Belongs to the aldehyde dehydrogenase family.</text>
</comment>
<dbReference type="RefSeq" id="WP_059954384.1">
    <property type="nucleotide sequence ID" value="NZ_LPBJ01000048.1"/>
</dbReference>
<reference evidence="7 8" key="1">
    <citation type="submission" date="2015-11" db="EMBL/GenBank/DDBJ databases">
        <title>Expanding the genomic diversity of Burkholderia species for the development of highly accurate diagnostics.</title>
        <authorList>
            <person name="Sahl J."/>
            <person name="Keim P."/>
            <person name="Wagner D."/>
        </authorList>
    </citation>
    <scope>NUCLEOTIDE SEQUENCE [LARGE SCALE GENOMIC DNA]</scope>
    <source>
        <strain evidence="7 8">MSMB1808WGS</strain>
    </source>
</reference>
<evidence type="ECO:0000259" key="6">
    <source>
        <dbReference type="Pfam" id="PF00171"/>
    </source>
</evidence>
<feature type="domain" description="Aldehyde dehydrogenase" evidence="6">
    <location>
        <begin position="14"/>
        <end position="473"/>
    </location>
</feature>
<evidence type="ECO:0000256" key="2">
    <source>
        <dbReference type="ARBA" id="ARBA00023002"/>
    </source>
</evidence>
<dbReference type="GO" id="GO:0004030">
    <property type="term" value="F:aldehyde dehydrogenase [NAD(P)+] activity"/>
    <property type="evidence" value="ECO:0007669"/>
    <property type="project" value="UniProtKB-ARBA"/>
</dbReference>
<dbReference type="FunFam" id="3.40.309.10:FF:000012">
    <property type="entry name" value="Betaine aldehyde dehydrogenase"/>
    <property type="match status" value="1"/>
</dbReference>
<keyword evidence="8" id="KW-1185">Reference proteome</keyword>
<dbReference type="Pfam" id="PF00171">
    <property type="entry name" value="Aldedh"/>
    <property type="match status" value="1"/>
</dbReference>
<dbReference type="SUPFAM" id="SSF53720">
    <property type="entry name" value="ALDH-like"/>
    <property type="match status" value="1"/>
</dbReference>
<dbReference type="InterPro" id="IPR016162">
    <property type="entry name" value="Ald_DH_N"/>
</dbReference>
<dbReference type="EMBL" id="LPBJ01000048">
    <property type="protein sequence ID" value="KVP97419.1"/>
    <property type="molecule type" value="Genomic_DNA"/>
</dbReference>
<dbReference type="AlphaFoldDB" id="A0AAW3MWB7"/>